<evidence type="ECO:0000259" key="1">
    <source>
        <dbReference type="SMART" id="SM00914"/>
    </source>
</evidence>
<comment type="caution">
    <text evidence="2">The sequence shown here is derived from an EMBL/GenBank/DDBJ whole genome shotgun (WGS) entry which is preliminary data.</text>
</comment>
<organism evidence="2 3">
    <name type="scientific">Peribacillus simplex</name>
    <dbReference type="NCBI Taxonomy" id="1478"/>
    <lineage>
        <taxon>Bacteria</taxon>
        <taxon>Bacillati</taxon>
        <taxon>Bacillota</taxon>
        <taxon>Bacilli</taxon>
        <taxon>Bacillales</taxon>
        <taxon>Bacillaceae</taxon>
        <taxon>Peribacillus</taxon>
    </lineage>
</organism>
<protein>
    <recommendedName>
        <fullName evidence="1">IDEAL domain-containing protein</fullName>
    </recommendedName>
</protein>
<dbReference type="AlphaFoldDB" id="A0A120GQH2"/>
<name>A0A120GQH2_9BACI</name>
<dbReference type="SMART" id="SM00914">
    <property type="entry name" value="IDEAL"/>
    <property type="match status" value="1"/>
</dbReference>
<dbReference type="Gene3D" id="4.10.810.10">
    <property type="entry name" value="Virus Scaffolding Protein, Chain A"/>
    <property type="match status" value="1"/>
</dbReference>
<feature type="domain" description="IDEAL" evidence="1">
    <location>
        <begin position="63"/>
        <end position="98"/>
    </location>
</feature>
<accession>A0A120GQH2</accession>
<reference evidence="2 3" key="1">
    <citation type="submission" date="2015-11" db="EMBL/GenBank/DDBJ databases">
        <title>Genome Sequence of Bacillus simplex strain VanAntwerpen2.</title>
        <authorList>
            <person name="Couger M.B."/>
        </authorList>
    </citation>
    <scope>NUCLEOTIDE SEQUENCE [LARGE SCALE GENOMIC DNA]</scope>
    <source>
        <strain evidence="2 3">VanAntwerpen02</strain>
    </source>
</reference>
<evidence type="ECO:0000313" key="3">
    <source>
        <dbReference type="Proteomes" id="UP000064189"/>
    </source>
</evidence>
<gene>
    <name evidence="2" type="ORF">AS888_17325</name>
</gene>
<sequence length="128" mass="14632">MAGNRPFENGDWVQGRSREGELIHGFIETIGRNQDIIKVNVVESDNEKAVGKSIWIPSKWTQKLPDLEISNESHLLALIDLALLSKDETWFMELSGKLESVKIHPKLKAEKSDFLMEENRIANLDFNK</sequence>
<dbReference type="InterPro" id="IPR014957">
    <property type="entry name" value="IDEAL_dom"/>
</dbReference>
<dbReference type="Pfam" id="PF08858">
    <property type="entry name" value="IDEAL"/>
    <property type="match status" value="1"/>
</dbReference>
<dbReference type="RefSeq" id="WP_061141697.1">
    <property type="nucleotide sequence ID" value="NZ_LNNH01000012.1"/>
</dbReference>
<evidence type="ECO:0000313" key="2">
    <source>
        <dbReference type="EMBL" id="KWW21347.1"/>
    </source>
</evidence>
<keyword evidence="3" id="KW-1185">Reference proteome</keyword>
<dbReference type="InterPro" id="IPR027393">
    <property type="entry name" value="Virus_scaffolding_prot_C"/>
</dbReference>
<proteinExistence type="predicted"/>
<dbReference type="Proteomes" id="UP000064189">
    <property type="component" value="Unassembled WGS sequence"/>
</dbReference>
<dbReference type="EMBL" id="LNNH01000012">
    <property type="protein sequence ID" value="KWW21347.1"/>
    <property type="molecule type" value="Genomic_DNA"/>
</dbReference>